<keyword evidence="2" id="KW-1185">Reference proteome</keyword>
<dbReference type="HOGENOM" id="CLU_100715_1_1_1"/>
<protein>
    <submittedName>
        <fullName evidence="1">YjgF-like protein</fullName>
    </submittedName>
</protein>
<dbReference type="CDD" id="cd06152">
    <property type="entry name" value="YjgF_YER057c_UK114_like_4"/>
    <property type="match status" value="1"/>
</dbReference>
<dbReference type="Gene3D" id="3.30.1330.40">
    <property type="entry name" value="RutC-like"/>
    <property type="match status" value="1"/>
</dbReference>
<dbReference type="InterPro" id="IPR006175">
    <property type="entry name" value="YjgF/YER057c/UK114"/>
</dbReference>
<sequence>MSHLKFYTPPGVPESMLESHHYSQAVRVGDLIQLSGQAGIDFSTGEWPSGIDGQVDEAFINVDKCLKFAGGKGWEQVFKVNSYHIPLSEEMMAAMIRNFRKWMPNHRPLWTCIEVPRLGEKGMIVEIEVQAHDPEGAEKTK</sequence>
<reference evidence="1 2" key="1">
    <citation type="journal article" date="2013" name="BMC Genomics">
        <title>Genomics-driven discovery of the pneumocandin biosynthetic gene cluster in the fungus Glarea lozoyensis.</title>
        <authorList>
            <person name="Chen L."/>
            <person name="Yue Q."/>
            <person name="Zhang X."/>
            <person name="Xiang M."/>
            <person name="Wang C."/>
            <person name="Li S."/>
            <person name="Che Y."/>
            <person name="Ortiz-Lopez F.J."/>
            <person name="Bills G.F."/>
            <person name="Liu X."/>
            <person name="An Z."/>
        </authorList>
    </citation>
    <scope>NUCLEOTIDE SEQUENCE [LARGE SCALE GENOMIC DNA]</scope>
    <source>
        <strain evidence="2">ATCC 20868 / MF5171</strain>
    </source>
</reference>
<dbReference type="AlphaFoldDB" id="S3DTY4"/>
<dbReference type="eggNOG" id="ENOG502S1PE">
    <property type="taxonomic scope" value="Eukaryota"/>
</dbReference>
<dbReference type="OrthoDB" id="309640at2759"/>
<dbReference type="OMA" id="RMENQIF"/>
<dbReference type="KEGG" id="glz:GLAREA_01008"/>
<dbReference type="GeneID" id="19460066"/>
<dbReference type="Proteomes" id="UP000016922">
    <property type="component" value="Unassembled WGS sequence"/>
</dbReference>
<proteinExistence type="predicted"/>
<dbReference type="RefSeq" id="XP_008083957.1">
    <property type="nucleotide sequence ID" value="XM_008085766.1"/>
</dbReference>
<evidence type="ECO:0000313" key="1">
    <source>
        <dbReference type="EMBL" id="EPE29848.1"/>
    </source>
</evidence>
<dbReference type="Pfam" id="PF01042">
    <property type="entry name" value="Ribonuc_L-PSP"/>
    <property type="match status" value="1"/>
</dbReference>
<gene>
    <name evidence="1" type="ORF">GLAREA_01008</name>
</gene>
<evidence type="ECO:0000313" key="2">
    <source>
        <dbReference type="Proteomes" id="UP000016922"/>
    </source>
</evidence>
<dbReference type="SUPFAM" id="SSF55298">
    <property type="entry name" value="YjgF-like"/>
    <property type="match status" value="1"/>
</dbReference>
<dbReference type="PANTHER" id="PTHR43857">
    <property type="entry name" value="BLR7761 PROTEIN"/>
    <property type="match status" value="1"/>
</dbReference>
<organism evidence="1 2">
    <name type="scientific">Glarea lozoyensis (strain ATCC 20868 / MF5171)</name>
    <dbReference type="NCBI Taxonomy" id="1116229"/>
    <lineage>
        <taxon>Eukaryota</taxon>
        <taxon>Fungi</taxon>
        <taxon>Dikarya</taxon>
        <taxon>Ascomycota</taxon>
        <taxon>Pezizomycotina</taxon>
        <taxon>Leotiomycetes</taxon>
        <taxon>Helotiales</taxon>
        <taxon>Helotiaceae</taxon>
        <taxon>Glarea</taxon>
    </lineage>
</organism>
<dbReference type="EMBL" id="KE145367">
    <property type="protein sequence ID" value="EPE29848.1"/>
    <property type="molecule type" value="Genomic_DNA"/>
</dbReference>
<name>S3DTY4_GLAL2</name>
<dbReference type="InterPro" id="IPR035959">
    <property type="entry name" value="RutC-like_sf"/>
</dbReference>
<accession>S3DTY4</accession>
<dbReference type="PANTHER" id="PTHR43857:SF1">
    <property type="entry name" value="YJGH FAMILY PROTEIN"/>
    <property type="match status" value="1"/>
</dbReference>